<comment type="catalytic activity">
    <reaction evidence="10">
        <text>N-terminal L-methionyl-[transmembrane protein] + acetyl-CoA = N-terminal N(alpha)-acetyl-L-methionyl-[transmembrane protein] + CoA + H(+)</text>
        <dbReference type="Rhea" id="RHEA:50604"/>
        <dbReference type="Rhea" id="RHEA-COMP:12745"/>
        <dbReference type="Rhea" id="RHEA-COMP:12746"/>
        <dbReference type="ChEBI" id="CHEBI:15378"/>
        <dbReference type="ChEBI" id="CHEBI:57287"/>
        <dbReference type="ChEBI" id="CHEBI:57288"/>
        <dbReference type="ChEBI" id="CHEBI:64731"/>
        <dbReference type="ChEBI" id="CHEBI:133414"/>
        <dbReference type="EC" id="2.3.1.259"/>
    </reaction>
</comment>
<evidence type="ECO:0000256" key="8">
    <source>
        <dbReference type="ARBA" id="ARBA00026144"/>
    </source>
</evidence>
<keyword evidence="5" id="KW-0012">Acyltransferase</keyword>
<keyword evidence="14" id="KW-1185">Reference proteome</keyword>
<dbReference type="PANTHER" id="PTHR14744">
    <property type="entry name" value="N-ALPHA-ACETYLTRANSFERASE 60"/>
    <property type="match status" value="1"/>
</dbReference>
<dbReference type="PROSITE" id="PS51186">
    <property type="entry name" value="GNAT"/>
    <property type="match status" value="1"/>
</dbReference>
<comment type="catalytic activity">
    <reaction evidence="9">
        <text>L-lysyl-[protein] + acetyl-CoA = N(6)-acetyl-L-lysyl-[protein] + CoA + H(+)</text>
        <dbReference type="Rhea" id="RHEA:45948"/>
        <dbReference type="Rhea" id="RHEA-COMP:9752"/>
        <dbReference type="Rhea" id="RHEA-COMP:10731"/>
        <dbReference type="ChEBI" id="CHEBI:15378"/>
        <dbReference type="ChEBI" id="CHEBI:29969"/>
        <dbReference type="ChEBI" id="CHEBI:57287"/>
        <dbReference type="ChEBI" id="CHEBI:57288"/>
        <dbReference type="ChEBI" id="CHEBI:61930"/>
        <dbReference type="EC" id="2.3.1.48"/>
    </reaction>
</comment>
<dbReference type="GO" id="GO:0004402">
    <property type="term" value="F:histone acetyltransferase activity"/>
    <property type="evidence" value="ECO:0007669"/>
    <property type="project" value="TreeGrafter"/>
</dbReference>
<dbReference type="Pfam" id="PF00583">
    <property type="entry name" value="Acetyltransf_1"/>
    <property type="match status" value="1"/>
</dbReference>
<evidence type="ECO:0000256" key="1">
    <source>
        <dbReference type="ARBA" id="ARBA00013184"/>
    </source>
</evidence>
<dbReference type="InterPro" id="IPR000182">
    <property type="entry name" value="GNAT_dom"/>
</dbReference>
<evidence type="ECO:0000259" key="12">
    <source>
        <dbReference type="PROSITE" id="PS51186"/>
    </source>
</evidence>
<evidence type="ECO:0000256" key="3">
    <source>
        <dbReference type="ARBA" id="ARBA00022829"/>
    </source>
</evidence>
<dbReference type="EC" id="2.3.1.259" evidence="7"/>
<evidence type="ECO:0000256" key="5">
    <source>
        <dbReference type="ARBA" id="ARBA00023315"/>
    </source>
</evidence>
<dbReference type="EC" id="2.3.1.48" evidence="1"/>
<evidence type="ECO:0000256" key="9">
    <source>
        <dbReference type="ARBA" id="ARBA00048017"/>
    </source>
</evidence>
<dbReference type="EMBL" id="GL349468">
    <property type="protein sequence ID" value="KNC51514.1"/>
    <property type="molecule type" value="Genomic_DNA"/>
</dbReference>
<dbReference type="InterPro" id="IPR045141">
    <property type="entry name" value="NAA60-like"/>
</dbReference>
<dbReference type="GO" id="GO:0007059">
    <property type="term" value="P:chromosome segregation"/>
    <property type="evidence" value="ECO:0007669"/>
    <property type="project" value="UniProtKB-KW"/>
</dbReference>
<reference evidence="13 14" key="1">
    <citation type="submission" date="2010-05" db="EMBL/GenBank/DDBJ databases">
        <title>The Genome Sequence of Thecamonas trahens ATCC 50062.</title>
        <authorList>
            <consortium name="The Broad Institute Genome Sequencing Platform"/>
            <person name="Russ C."/>
            <person name="Cuomo C."/>
            <person name="Shea T."/>
            <person name="Young S.K."/>
            <person name="Zeng Q."/>
            <person name="Koehrsen M."/>
            <person name="Haas B."/>
            <person name="Borodovsky M."/>
            <person name="Guigo R."/>
            <person name="Alvarado L."/>
            <person name="Berlin A."/>
            <person name="Bochicchio J."/>
            <person name="Borenstein D."/>
            <person name="Chapman S."/>
            <person name="Chen Z."/>
            <person name="Freedman E."/>
            <person name="Gellesch M."/>
            <person name="Goldberg J."/>
            <person name="Griggs A."/>
            <person name="Gujja S."/>
            <person name="Heilman E."/>
            <person name="Heiman D."/>
            <person name="Hepburn T."/>
            <person name="Howarth C."/>
            <person name="Jen D."/>
            <person name="Larson L."/>
            <person name="Mehta T."/>
            <person name="Park D."/>
            <person name="Pearson M."/>
            <person name="Roberts A."/>
            <person name="Saif S."/>
            <person name="Shenoy N."/>
            <person name="Sisk P."/>
            <person name="Stolte C."/>
            <person name="Sykes S."/>
            <person name="Thomson T."/>
            <person name="Walk T."/>
            <person name="White J."/>
            <person name="Yandava C."/>
            <person name="Burger G."/>
            <person name="Gray M.W."/>
            <person name="Holland P.W.H."/>
            <person name="King N."/>
            <person name="Lang F.B.F."/>
            <person name="Roger A.J."/>
            <person name="Ruiz-Trillo I."/>
            <person name="Lander E."/>
            <person name="Nusbaum C."/>
        </authorList>
    </citation>
    <scope>NUCLEOTIDE SEQUENCE [LARGE SCALE GENOMIC DNA]</scope>
    <source>
        <strain evidence="13 14">ATCC 50062</strain>
    </source>
</reference>
<organism evidence="13 14">
    <name type="scientific">Thecamonas trahens ATCC 50062</name>
    <dbReference type="NCBI Taxonomy" id="461836"/>
    <lineage>
        <taxon>Eukaryota</taxon>
        <taxon>Apusozoa</taxon>
        <taxon>Apusomonadida</taxon>
        <taxon>Apusomonadidae</taxon>
        <taxon>Thecamonas</taxon>
    </lineage>
</organism>
<proteinExistence type="inferred from homology"/>
<name>A0A0L0DGP8_THETB</name>
<evidence type="ECO:0000256" key="4">
    <source>
        <dbReference type="ARBA" id="ARBA00022853"/>
    </source>
</evidence>
<dbReference type="AlphaFoldDB" id="A0A0L0DGP8"/>
<keyword evidence="2" id="KW-0808">Transferase</keyword>
<keyword evidence="3" id="KW-0159">Chromosome partition</keyword>
<evidence type="ECO:0000313" key="13">
    <source>
        <dbReference type="EMBL" id="KNC51514.1"/>
    </source>
</evidence>
<sequence length="222" mass="24091">MDKRRDKADIGSLRLDAPLRARIWPAGGYQPHCIMVAATPVHEPHTLYGMATGRFVEEYTGLGGTLEAAYVSTIAVMDAMRGRGLASVLLDELMAAMLADPDYGAAVEVFRLHVLADNVAAITLYYKHGFVIREYLPEHYEFHNARHDAFLLQRDASLGASVPVVPDARERAVADMAAARSLLNRLLPPPELRSLALLVGVALVVLGGAAFTFSLLMARPVA</sequence>
<dbReference type="OrthoDB" id="47017at2759"/>
<dbReference type="GO" id="GO:0000139">
    <property type="term" value="C:Golgi membrane"/>
    <property type="evidence" value="ECO:0007669"/>
    <property type="project" value="TreeGrafter"/>
</dbReference>
<dbReference type="SUPFAM" id="SSF55729">
    <property type="entry name" value="Acyl-CoA N-acyltransferases (Nat)"/>
    <property type="match status" value="1"/>
</dbReference>
<gene>
    <name evidence="13" type="ORF">AMSG_07408</name>
</gene>
<accession>A0A0L0DGP8</accession>
<evidence type="ECO:0000256" key="11">
    <source>
        <dbReference type="SAM" id="Phobius"/>
    </source>
</evidence>
<feature type="transmembrane region" description="Helical" evidence="11">
    <location>
        <begin position="195"/>
        <end position="218"/>
    </location>
</feature>
<dbReference type="Proteomes" id="UP000054408">
    <property type="component" value="Unassembled WGS sequence"/>
</dbReference>
<evidence type="ECO:0000256" key="6">
    <source>
        <dbReference type="ARBA" id="ARBA00025774"/>
    </source>
</evidence>
<dbReference type="GO" id="GO:0120518">
    <property type="term" value="F:protein N-terminal-methionine acetyltransferase activity"/>
    <property type="evidence" value="ECO:0007669"/>
    <property type="project" value="UniProtKB-EC"/>
</dbReference>
<dbReference type="Gene3D" id="3.40.630.30">
    <property type="match status" value="1"/>
</dbReference>
<dbReference type="RefSeq" id="XP_013755917.1">
    <property type="nucleotide sequence ID" value="XM_013900463.1"/>
</dbReference>
<comment type="similarity">
    <text evidence="6">Belongs to the acetyltransferase family. NAA60 subfamily.</text>
</comment>
<protein>
    <recommendedName>
        <fullName evidence="8">N-alpha-acetyltransferase 60</fullName>
        <ecNumber evidence="7">2.3.1.259</ecNumber>
        <ecNumber evidence="1">2.3.1.48</ecNumber>
    </recommendedName>
</protein>
<evidence type="ECO:0000313" key="14">
    <source>
        <dbReference type="Proteomes" id="UP000054408"/>
    </source>
</evidence>
<dbReference type="InterPro" id="IPR016181">
    <property type="entry name" value="Acyl_CoA_acyltransferase"/>
</dbReference>
<keyword evidence="11" id="KW-0472">Membrane</keyword>
<evidence type="ECO:0000256" key="2">
    <source>
        <dbReference type="ARBA" id="ARBA00022679"/>
    </source>
</evidence>
<evidence type="ECO:0000256" key="10">
    <source>
        <dbReference type="ARBA" id="ARBA00048848"/>
    </source>
</evidence>
<evidence type="ECO:0000256" key="7">
    <source>
        <dbReference type="ARBA" id="ARBA00026111"/>
    </source>
</evidence>
<keyword evidence="11" id="KW-1133">Transmembrane helix</keyword>
<keyword evidence="11" id="KW-0812">Transmembrane</keyword>
<feature type="domain" description="N-acetyltransferase" evidence="12">
    <location>
        <begin position="8"/>
        <end position="157"/>
    </location>
</feature>
<keyword evidence="4" id="KW-0156">Chromatin regulator</keyword>
<dbReference type="PANTHER" id="PTHR14744:SF15">
    <property type="entry name" value="N-ALPHA-ACETYLTRANSFERASE 60"/>
    <property type="match status" value="1"/>
</dbReference>
<dbReference type="GeneID" id="25566332"/>